<dbReference type="PANTHER" id="PTHR46515:SF1">
    <property type="entry name" value="TATA ELEMENT MODULATORY FACTOR"/>
    <property type="match status" value="1"/>
</dbReference>
<gene>
    <name evidence="7" type="ORF">JYU34_020799</name>
</gene>
<reference evidence="7 8" key="1">
    <citation type="submission" date="2021-06" db="EMBL/GenBank/DDBJ databases">
        <title>A haploid diamondback moth (Plutella xylostella L.) genome assembly resolves 31 chromosomes and identifies a diamide resistance mutation.</title>
        <authorList>
            <person name="Ward C.M."/>
            <person name="Perry K.D."/>
            <person name="Baker G."/>
            <person name="Powis K."/>
            <person name="Heckel D.G."/>
            <person name="Baxter S.W."/>
        </authorList>
    </citation>
    <scope>NUCLEOTIDE SEQUENCE [LARGE SCALE GENOMIC DNA]</scope>
    <source>
        <strain evidence="7 8">LV</strain>
        <tissue evidence="7">Single pupa</tissue>
    </source>
</reference>
<name>A0ABQ7PS71_PLUXY</name>
<keyword evidence="2" id="KW-0333">Golgi apparatus</keyword>
<protein>
    <recommendedName>
        <fullName evidence="6">TATA element modulatory factor 1 TATA binding domain-containing protein</fullName>
    </recommendedName>
</protein>
<dbReference type="PANTHER" id="PTHR46515">
    <property type="entry name" value="TATA ELEMENT MODULATORY FACTOR TMF1"/>
    <property type="match status" value="1"/>
</dbReference>
<dbReference type="Gene3D" id="1.20.1170.10">
    <property type="match status" value="1"/>
</dbReference>
<evidence type="ECO:0000256" key="1">
    <source>
        <dbReference type="ARBA" id="ARBA00004555"/>
    </source>
</evidence>
<evidence type="ECO:0000256" key="5">
    <source>
        <dbReference type="SAM" id="MobiDB-lite"/>
    </source>
</evidence>
<feature type="region of interest" description="Disordered" evidence="5">
    <location>
        <begin position="427"/>
        <end position="496"/>
    </location>
</feature>
<feature type="region of interest" description="Disordered" evidence="5">
    <location>
        <begin position="252"/>
        <end position="287"/>
    </location>
</feature>
<feature type="domain" description="TATA element modulatory factor 1 TATA binding" evidence="6">
    <location>
        <begin position="1093"/>
        <end position="1136"/>
    </location>
</feature>
<feature type="region of interest" description="Disordered" evidence="5">
    <location>
        <begin position="538"/>
        <end position="558"/>
    </location>
</feature>
<evidence type="ECO:0000256" key="3">
    <source>
        <dbReference type="ARBA" id="ARBA00023054"/>
    </source>
</evidence>
<dbReference type="Pfam" id="PF12329">
    <property type="entry name" value="TMF_DNA_bd"/>
    <property type="match status" value="1"/>
</dbReference>
<sequence>MNWFDTSGLTNLAKTALKEAQKTIDKALDITEDESGDEAEGEAAAAPSKPPATSAGESSDFFASWGLTVSAESAQDEAKNEVVTESPSKGAAQSVWGSFTESLFDHRKADSGAITAPPKAKSMNVISDGSYGSQDDLFSKSQLVMSDGADVLDKKDKFSKFDESVPKVDERRSSSRSAGLSLISSRNSSDSVEVLSHSLKTTPDSEAASVHSISHSSGVSGQKHNSESVEILPDSLVSPSSIECLGFDSYASEKSSSSNLTPDDGSDKKSTPIGERTEKGGETADSVSLVADDDEDTISYNSISECTAPTVLDNDDKSISPFPRTLRPEFQKKYDKELIHLDQPLPHRMQMSENSSNDGSWSDRTLNADNDSINNLDANIEEPKKEVVDSEENLLEKLSDSSSFYNVNVSAEMLKSESSAFVNVESQQCQLPETTDSPIKDISSKERTSPISSDSTKSDLVKIGSDRTSGHTSGDEVETATSSDIEIIPSPNGDNHSFCRSSPAKYAFKQSKLDGSTSPNLVDLVLGKSLASKIRGHNRELSQASIQSNTSDDSGSENDKLMRRLCEMAEILEARETRLMEVSRSNAELAESNADLKTQMESLLAKHEVGDINVITEDYTQRLSALEKKFQQAIREKDQYRKQLDTMKSETASRKNFLELENTLKEKDEMISQLQEEGEKLSRQQLQHSNIIKKLRQKEKDNEQVIKSLRDKIAEQSNELERVKRAMAAKEELEVTQIEAVYRLTTANKKLETELYETKSTLDDTTQRLETSKTSLEATRKELSDLQRSYSELQRRRDALGSAERDRDRFQAENEVLKAQLQQLRSEMVQEDKRWQARTEALRSELSAARAAPPAAAGEGGAGGALLAQLAHLQRASLERERAVVRGRERAAELEMSLAKTIERERLTKEENQALQDQLATSQGLLEDVQNRLQQLTAHCQEYVDKLQAVEEQLNAKSVELESVRSSLTTQVTQLTQRATQTQAQLEAERAAWDTERKRHAILQEQLSARGDVSPPHSVMSDTLSNSLWGTDEGCESALPLSGSSMVSGTEELMALLQRREGELRAASAQISRLQRERRAVGDHLAQLQGRFDEFQSLQEQYDALLQMYGEKEEQLTETRLDLQDVTQLYKQQLQLLGPPPPTS</sequence>
<feature type="region of interest" description="Disordered" evidence="5">
    <location>
        <begin position="28"/>
        <end position="59"/>
    </location>
</feature>
<evidence type="ECO:0000259" key="6">
    <source>
        <dbReference type="Pfam" id="PF12325"/>
    </source>
</evidence>
<feature type="compositionally biased region" description="Basic and acidic residues" evidence="5">
    <location>
        <begin position="456"/>
        <end position="469"/>
    </location>
</feature>
<dbReference type="EMBL" id="JAHIBW010000029">
    <property type="protein sequence ID" value="KAG7295749.1"/>
    <property type="molecule type" value="Genomic_DNA"/>
</dbReference>
<accession>A0ABQ7PS71</accession>
<feature type="compositionally biased region" description="Acidic residues" evidence="5">
    <location>
        <begin position="30"/>
        <end position="41"/>
    </location>
</feature>
<evidence type="ECO:0000256" key="4">
    <source>
        <dbReference type="SAM" id="Coils"/>
    </source>
</evidence>
<dbReference type="InterPro" id="IPR052602">
    <property type="entry name" value="Growth_transcription_reg"/>
</dbReference>
<keyword evidence="8" id="KW-1185">Reference proteome</keyword>
<organism evidence="7 8">
    <name type="scientific">Plutella xylostella</name>
    <name type="common">Diamondback moth</name>
    <name type="synonym">Plutella maculipennis</name>
    <dbReference type="NCBI Taxonomy" id="51655"/>
    <lineage>
        <taxon>Eukaryota</taxon>
        <taxon>Metazoa</taxon>
        <taxon>Ecdysozoa</taxon>
        <taxon>Arthropoda</taxon>
        <taxon>Hexapoda</taxon>
        <taxon>Insecta</taxon>
        <taxon>Pterygota</taxon>
        <taxon>Neoptera</taxon>
        <taxon>Endopterygota</taxon>
        <taxon>Lepidoptera</taxon>
        <taxon>Glossata</taxon>
        <taxon>Ditrysia</taxon>
        <taxon>Yponomeutoidea</taxon>
        <taxon>Plutellidae</taxon>
        <taxon>Plutella</taxon>
    </lineage>
</organism>
<feature type="compositionally biased region" description="Basic and acidic residues" evidence="5">
    <location>
        <begin position="162"/>
        <end position="173"/>
    </location>
</feature>
<feature type="region of interest" description="Disordered" evidence="5">
    <location>
        <begin position="762"/>
        <end position="782"/>
    </location>
</feature>
<feature type="compositionally biased region" description="Low complexity" evidence="5">
    <location>
        <begin position="42"/>
        <end position="56"/>
    </location>
</feature>
<proteinExistence type="predicted"/>
<dbReference type="InterPro" id="IPR022091">
    <property type="entry name" value="TMF_TATA-bd"/>
</dbReference>
<evidence type="ECO:0000313" key="8">
    <source>
        <dbReference type="Proteomes" id="UP000823941"/>
    </source>
</evidence>
<feature type="compositionally biased region" description="Polar residues" evidence="5">
    <location>
        <begin position="427"/>
        <end position="437"/>
    </location>
</feature>
<feature type="region of interest" description="Disordered" evidence="5">
    <location>
        <begin position="73"/>
        <end position="94"/>
    </location>
</feature>
<feature type="coiled-coil region" evidence="4">
    <location>
        <begin position="898"/>
        <end position="992"/>
    </location>
</feature>
<evidence type="ECO:0000256" key="2">
    <source>
        <dbReference type="ARBA" id="ARBA00023034"/>
    </source>
</evidence>
<feature type="compositionally biased region" description="Low complexity" evidence="5">
    <location>
        <begin position="175"/>
        <end position="191"/>
    </location>
</feature>
<feature type="compositionally biased region" description="Basic and acidic residues" evidence="5">
    <location>
        <begin position="265"/>
        <end position="282"/>
    </location>
</feature>
<feature type="coiled-coil region" evidence="4">
    <location>
        <begin position="1057"/>
        <end position="1115"/>
    </location>
</feature>
<feature type="compositionally biased region" description="Low complexity" evidence="5">
    <location>
        <begin position="205"/>
        <end position="221"/>
    </location>
</feature>
<feature type="compositionally biased region" description="Basic and acidic residues" evidence="5">
    <location>
        <begin position="762"/>
        <end position="771"/>
    </location>
</feature>
<comment type="caution">
    <text evidence="7">The sequence shown here is derived from an EMBL/GenBank/DDBJ whole genome shotgun (WGS) entry which is preliminary data.</text>
</comment>
<feature type="compositionally biased region" description="Polar residues" evidence="5">
    <location>
        <begin position="541"/>
        <end position="553"/>
    </location>
</feature>
<evidence type="ECO:0000313" key="7">
    <source>
        <dbReference type="EMBL" id="KAG7295749.1"/>
    </source>
</evidence>
<feature type="compositionally biased region" description="Polar residues" evidence="5">
    <location>
        <begin position="252"/>
        <end position="261"/>
    </location>
</feature>
<dbReference type="InterPro" id="IPR022092">
    <property type="entry name" value="TMF_DNA-bd"/>
</dbReference>
<dbReference type="Proteomes" id="UP000823941">
    <property type="component" value="Chromosome 29"/>
</dbReference>
<keyword evidence="3 4" id="KW-0175">Coiled coil</keyword>
<feature type="compositionally biased region" description="Basic and acidic residues" evidence="5">
    <location>
        <begin position="438"/>
        <end position="448"/>
    </location>
</feature>
<comment type="subcellular location">
    <subcellularLocation>
        <location evidence="1">Golgi apparatus</location>
    </subcellularLocation>
</comment>
<feature type="region of interest" description="Disordered" evidence="5">
    <location>
        <begin position="162"/>
        <end position="232"/>
    </location>
</feature>
<dbReference type="Pfam" id="PF12325">
    <property type="entry name" value="TMF_TATA_bd"/>
    <property type="match status" value="1"/>
</dbReference>